<keyword evidence="4" id="KW-0566">Pantothenate biosynthesis</keyword>
<keyword evidence="3 4" id="KW-0560">Oxidoreductase</keyword>
<accession>A0ABW1C9X3</accession>
<gene>
    <name evidence="7" type="ORF">ACFPZ3_01420</name>
</gene>
<dbReference type="NCBIfam" id="TIGR00745">
    <property type="entry name" value="apbA_panE"/>
    <property type="match status" value="1"/>
</dbReference>
<comment type="function">
    <text evidence="4">Catalyzes the NADPH-dependent reduction of ketopantoate into pantoic acid.</text>
</comment>
<evidence type="ECO:0000256" key="2">
    <source>
        <dbReference type="ARBA" id="ARBA00022857"/>
    </source>
</evidence>
<evidence type="ECO:0000256" key="1">
    <source>
        <dbReference type="ARBA" id="ARBA00007870"/>
    </source>
</evidence>
<dbReference type="Pfam" id="PF08546">
    <property type="entry name" value="ApbA_C"/>
    <property type="match status" value="1"/>
</dbReference>
<dbReference type="InterPro" id="IPR003710">
    <property type="entry name" value="ApbA"/>
</dbReference>
<dbReference type="Gene3D" id="3.40.50.720">
    <property type="entry name" value="NAD(P)-binding Rossmann-like Domain"/>
    <property type="match status" value="1"/>
</dbReference>
<dbReference type="Proteomes" id="UP001596058">
    <property type="component" value="Unassembled WGS sequence"/>
</dbReference>
<keyword evidence="8" id="KW-1185">Reference proteome</keyword>
<dbReference type="RefSeq" id="WP_379512059.1">
    <property type="nucleotide sequence ID" value="NZ_JBHSPA010000004.1"/>
</dbReference>
<dbReference type="Pfam" id="PF02558">
    <property type="entry name" value="ApbA"/>
    <property type="match status" value="1"/>
</dbReference>
<reference evidence="8" key="1">
    <citation type="journal article" date="2019" name="Int. J. Syst. Evol. Microbiol.">
        <title>The Global Catalogue of Microorganisms (GCM) 10K type strain sequencing project: providing services to taxonomists for standard genome sequencing and annotation.</title>
        <authorList>
            <consortium name="The Broad Institute Genomics Platform"/>
            <consortium name="The Broad Institute Genome Sequencing Center for Infectious Disease"/>
            <person name="Wu L."/>
            <person name="Ma J."/>
        </authorList>
    </citation>
    <scope>NUCLEOTIDE SEQUENCE [LARGE SCALE GENOMIC DNA]</scope>
    <source>
        <strain evidence="8">CCUG 53903</strain>
    </source>
</reference>
<dbReference type="PANTHER" id="PTHR21708">
    <property type="entry name" value="PROBABLE 2-DEHYDROPANTOATE 2-REDUCTASE"/>
    <property type="match status" value="1"/>
</dbReference>
<dbReference type="InterPro" id="IPR051402">
    <property type="entry name" value="KPR-Related"/>
</dbReference>
<evidence type="ECO:0000256" key="4">
    <source>
        <dbReference type="RuleBase" id="RU362068"/>
    </source>
</evidence>
<comment type="caution">
    <text evidence="7">The sequence shown here is derived from an EMBL/GenBank/DDBJ whole genome shotgun (WGS) entry which is preliminary data.</text>
</comment>
<dbReference type="EMBL" id="JBHSPA010000004">
    <property type="protein sequence ID" value="MFC5822504.1"/>
    <property type="molecule type" value="Genomic_DNA"/>
</dbReference>
<name>A0ABW1C9X3_9ACTN</name>
<dbReference type="InterPro" id="IPR013328">
    <property type="entry name" value="6PGD_dom2"/>
</dbReference>
<dbReference type="EC" id="1.1.1.169" evidence="4"/>
<dbReference type="SUPFAM" id="SSF51735">
    <property type="entry name" value="NAD(P)-binding Rossmann-fold domains"/>
    <property type="match status" value="1"/>
</dbReference>
<comment type="catalytic activity">
    <reaction evidence="4">
        <text>(R)-pantoate + NADP(+) = 2-dehydropantoate + NADPH + H(+)</text>
        <dbReference type="Rhea" id="RHEA:16233"/>
        <dbReference type="ChEBI" id="CHEBI:11561"/>
        <dbReference type="ChEBI" id="CHEBI:15378"/>
        <dbReference type="ChEBI" id="CHEBI:15980"/>
        <dbReference type="ChEBI" id="CHEBI:57783"/>
        <dbReference type="ChEBI" id="CHEBI:58349"/>
        <dbReference type="EC" id="1.1.1.169"/>
    </reaction>
</comment>
<organism evidence="7 8">
    <name type="scientific">Nonomuraea insulae</name>
    <dbReference type="NCBI Taxonomy" id="1616787"/>
    <lineage>
        <taxon>Bacteria</taxon>
        <taxon>Bacillati</taxon>
        <taxon>Actinomycetota</taxon>
        <taxon>Actinomycetes</taxon>
        <taxon>Streptosporangiales</taxon>
        <taxon>Streptosporangiaceae</taxon>
        <taxon>Nonomuraea</taxon>
    </lineage>
</organism>
<protein>
    <recommendedName>
        <fullName evidence="4">2-dehydropantoate 2-reductase</fullName>
        <ecNumber evidence="4">1.1.1.169</ecNumber>
    </recommendedName>
    <alternativeName>
        <fullName evidence="4">Ketopantoate reductase</fullName>
    </alternativeName>
</protein>
<dbReference type="SUPFAM" id="SSF48179">
    <property type="entry name" value="6-phosphogluconate dehydrogenase C-terminal domain-like"/>
    <property type="match status" value="1"/>
</dbReference>
<proteinExistence type="inferred from homology"/>
<dbReference type="PANTHER" id="PTHR21708:SF26">
    <property type="entry name" value="2-DEHYDROPANTOATE 2-REDUCTASE"/>
    <property type="match status" value="1"/>
</dbReference>
<evidence type="ECO:0000259" key="5">
    <source>
        <dbReference type="Pfam" id="PF02558"/>
    </source>
</evidence>
<feature type="domain" description="Ketopantoate reductase N-terminal" evidence="5">
    <location>
        <begin position="6"/>
        <end position="154"/>
    </location>
</feature>
<feature type="domain" description="Ketopantoate reductase C-terminal" evidence="6">
    <location>
        <begin position="181"/>
        <end position="313"/>
    </location>
</feature>
<dbReference type="InterPro" id="IPR008927">
    <property type="entry name" value="6-PGluconate_DH-like_C_sf"/>
</dbReference>
<dbReference type="Gene3D" id="1.10.1040.10">
    <property type="entry name" value="N-(1-d-carboxylethyl)-l-norvaline Dehydrogenase, domain 2"/>
    <property type="match status" value="1"/>
</dbReference>
<dbReference type="InterPro" id="IPR013752">
    <property type="entry name" value="KPA_reductase"/>
</dbReference>
<comment type="pathway">
    <text evidence="4">Cofactor biosynthesis; (R)-pantothenate biosynthesis; (R)-pantoate from 3-methyl-2-oxobutanoate: step 2/2.</text>
</comment>
<dbReference type="InterPro" id="IPR036291">
    <property type="entry name" value="NAD(P)-bd_dom_sf"/>
</dbReference>
<sequence>MSGPYTIVGGGAIGGTIAFHLAEAGHEVLLVDADPAHVTAVRRDGLVLRRADGDRSVRVSAASPAETPAEPPLRRVLLCVKAQATAGAAAWIAPRLAPDGYVVSVQNGLNERLIAGHVGEERVIGAFVNIFADVVEPGVIRDGGPGAFVIGELDGRSTPRVDRLVADLAALDAKATANVGGYLWSKLGFGAMLSATALADAPMADLIDRHRPLMHALVAEVFTVAAGMSLEPFDAFDARAYVPGAPEGARQEATDRLTAWLRTQPKDRSGIWRDIAVRHRPIEVHDHYRPVLDRARAEGVATPLLSGMLARLADVETGRARMSEEHLTDLPRQQAGPG</sequence>
<evidence type="ECO:0000256" key="3">
    <source>
        <dbReference type="ARBA" id="ARBA00023002"/>
    </source>
</evidence>
<keyword evidence="2 4" id="KW-0521">NADP</keyword>
<comment type="similarity">
    <text evidence="1 4">Belongs to the ketopantoate reductase family.</text>
</comment>
<evidence type="ECO:0000259" key="6">
    <source>
        <dbReference type="Pfam" id="PF08546"/>
    </source>
</evidence>
<evidence type="ECO:0000313" key="8">
    <source>
        <dbReference type="Proteomes" id="UP001596058"/>
    </source>
</evidence>
<dbReference type="InterPro" id="IPR013332">
    <property type="entry name" value="KPR_N"/>
</dbReference>
<evidence type="ECO:0000313" key="7">
    <source>
        <dbReference type="EMBL" id="MFC5822504.1"/>
    </source>
</evidence>